<evidence type="ECO:0000256" key="8">
    <source>
        <dbReference type="ARBA" id="ARBA00038359"/>
    </source>
</evidence>
<evidence type="ECO:0000256" key="9">
    <source>
        <dbReference type="RuleBase" id="RU000665"/>
    </source>
</evidence>
<protein>
    <recommendedName>
        <fullName evidence="9">60S ribosomal protein L36</fullName>
    </recommendedName>
</protein>
<evidence type="ECO:0000256" key="7">
    <source>
        <dbReference type="ARBA" id="ARBA00023274"/>
    </source>
</evidence>
<feature type="domain" description="Rhodopsin" evidence="12">
    <location>
        <begin position="44"/>
        <end position="274"/>
    </location>
</feature>
<gene>
    <name evidence="13" type="ORF">CDV56_107526</name>
</gene>
<feature type="transmembrane region" description="Helical" evidence="11">
    <location>
        <begin position="156"/>
        <end position="179"/>
    </location>
</feature>
<dbReference type="GO" id="GO:0005840">
    <property type="term" value="C:ribosome"/>
    <property type="evidence" value="ECO:0007669"/>
    <property type="project" value="UniProtKB-KW"/>
</dbReference>
<evidence type="ECO:0000256" key="3">
    <source>
        <dbReference type="ARBA" id="ARBA00022692"/>
    </source>
</evidence>
<comment type="similarity">
    <text evidence="2 9">Belongs to the eukaryotic ribosomal protein eL36 family.</text>
</comment>
<evidence type="ECO:0000256" key="4">
    <source>
        <dbReference type="ARBA" id="ARBA00022980"/>
    </source>
</evidence>
<evidence type="ECO:0000256" key="1">
    <source>
        <dbReference type="ARBA" id="ARBA00004141"/>
    </source>
</evidence>
<feature type="region of interest" description="Disordered" evidence="10">
    <location>
        <begin position="388"/>
        <end position="407"/>
    </location>
</feature>
<feature type="transmembrane region" description="Helical" evidence="11">
    <location>
        <begin position="236"/>
        <end position="253"/>
    </location>
</feature>
<dbReference type="OrthoDB" id="5342292at2759"/>
<keyword evidence="14" id="KW-1185">Reference proteome</keyword>
<dbReference type="InterPro" id="IPR000509">
    <property type="entry name" value="Ribosomal_eL36"/>
</dbReference>
<evidence type="ECO:0000256" key="5">
    <source>
        <dbReference type="ARBA" id="ARBA00022989"/>
    </source>
</evidence>
<keyword evidence="5 11" id="KW-1133">Transmembrane helix</keyword>
<evidence type="ECO:0000313" key="13">
    <source>
        <dbReference type="EMBL" id="RHZ58851.1"/>
    </source>
</evidence>
<reference evidence="13" key="1">
    <citation type="submission" date="2018-08" db="EMBL/GenBank/DDBJ databases">
        <title>Draft genome sequence of azole-resistant Aspergillus thermomutatus (Neosartorya pseudofischeri) strain HMR AF 39, isolated from a human nasal aspirate.</title>
        <authorList>
            <person name="Parent-Michaud M."/>
            <person name="Dufresne P.J."/>
            <person name="Fournier E."/>
            <person name="Martineau C."/>
            <person name="Moreira S."/>
            <person name="Perkins V."/>
            <person name="De Repentigny L."/>
            <person name="Dufresne S.F."/>
        </authorList>
    </citation>
    <scope>NUCLEOTIDE SEQUENCE [LARGE SCALE GENOMIC DNA]</scope>
    <source>
        <strain evidence="13">HMR AF 39</strain>
    </source>
</reference>
<dbReference type="Pfam" id="PF01158">
    <property type="entry name" value="Ribosomal_L36e"/>
    <property type="match status" value="1"/>
</dbReference>
<comment type="caution">
    <text evidence="13">The sequence shown here is derived from an EMBL/GenBank/DDBJ whole genome shotgun (WGS) entry which is preliminary data.</text>
</comment>
<dbReference type="PANTHER" id="PTHR33048:SF160">
    <property type="entry name" value="SAT4 FAMILY MEMBRANE PROTEIN"/>
    <property type="match status" value="1"/>
</dbReference>
<evidence type="ECO:0000256" key="10">
    <source>
        <dbReference type="SAM" id="MobiDB-lite"/>
    </source>
</evidence>
<dbReference type="GO" id="GO:1990904">
    <property type="term" value="C:ribonucleoprotein complex"/>
    <property type="evidence" value="ECO:0007669"/>
    <property type="project" value="UniProtKB-KW"/>
</dbReference>
<organism evidence="13 14">
    <name type="scientific">Aspergillus thermomutatus</name>
    <name type="common">Neosartorya pseudofischeri</name>
    <dbReference type="NCBI Taxonomy" id="41047"/>
    <lineage>
        <taxon>Eukaryota</taxon>
        <taxon>Fungi</taxon>
        <taxon>Dikarya</taxon>
        <taxon>Ascomycota</taxon>
        <taxon>Pezizomycotina</taxon>
        <taxon>Eurotiomycetes</taxon>
        <taxon>Eurotiomycetidae</taxon>
        <taxon>Eurotiales</taxon>
        <taxon>Aspergillaceae</taxon>
        <taxon>Aspergillus</taxon>
        <taxon>Aspergillus subgen. Fumigati</taxon>
    </lineage>
</organism>
<dbReference type="Gene3D" id="1.10.10.1760">
    <property type="entry name" value="60S ribosomal protein L36"/>
    <property type="match status" value="1"/>
</dbReference>
<dbReference type="InterPro" id="IPR038097">
    <property type="entry name" value="Ribosomal_eL36_sf"/>
</dbReference>
<dbReference type="PANTHER" id="PTHR33048">
    <property type="entry name" value="PTH11-LIKE INTEGRAL MEMBRANE PROTEIN (AFU_ORTHOLOGUE AFUA_5G11245)"/>
    <property type="match status" value="1"/>
</dbReference>
<dbReference type="RefSeq" id="XP_026615556.1">
    <property type="nucleotide sequence ID" value="XM_026761145.1"/>
</dbReference>
<keyword evidence="7 9" id="KW-0687">Ribonucleoprotein</keyword>
<feature type="transmembrane region" description="Helical" evidence="11">
    <location>
        <begin position="126"/>
        <end position="144"/>
    </location>
</feature>
<dbReference type="GO" id="GO:0006412">
    <property type="term" value="P:translation"/>
    <property type="evidence" value="ECO:0007669"/>
    <property type="project" value="InterPro"/>
</dbReference>
<dbReference type="GO" id="GO:0003735">
    <property type="term" value="F:structural constituent of ribosome"/>
    <property type="evidence" value="ECO:0007669"/>
    <property type="project" value="InterPro"/>
</dbReference>
<dbReference type="GO" id="GO:0016020">
    <property type="term" value="C:membrane"/>
    <property type="evidence" value="ECO:0007669"/>
    <property type="project" value="UniProtKB-SubCell"/>
</dbReference>
<keyword evidence="6 11" id="KW-0472">Membrane</keyword>
<keyword evidence="3 11" id="KW-0812">Transmembrane</keyword>
<feature type="transmembrane region" description="Helical" evidence="11">
    <location>
        <begin position="58"/>
        <end position="78"/>
    </location>
</feature>
<dbReference type="PROSITE" id="PS01190">
    <property type="entry name" value="RIBOSOMAL_L36E"/>
    <property type="match status" value="1"/>
</dbReference>
<dbReference type="InterPro" id="IPR052337">
    <property type="entry name" value="SAT4-like"/>
</dbReference>
<dbReference type="STRING" id="41047.A0A397H6Y9"/>
<feature type="transmembrane region" description="Helical" evidence="11">
    <location>
        <begin position="199"/>
        <end position="224"/>
    </location>
</feature>
<evidence type="ECO:0000256" key="2">
    <source>
        <dbReference type="ARBA" id="ARBA00006509"/>
    </source>
</evidence>
<evidence type="ECO:0000256" key="6">
    <source>
        <dbReference type="ARBA" id="ARBA00023136"/>
    </source>
</evidence>
<dbReference type="GeneID" id="38129500"/>
<dbReference type="FunFam" id="1.10.10.1760:FF:000003">
    <property type="entry name" value="60S ribosomal protein L36"/>
    <property type="match status" value="1"/>
</dbReference>
<evidence type="ECO:0000256" key="11">
    <source>
        <dbReference type="SAM" id="Phobius"/>
    </source>
</evidence>
<dbReference type="AlphaFoldDB" id="A0A397H6Y9"/>
<accession>A0A397H6Y9</accession>
<feature type="compositionally biased region" description="Polar residues" evidence="10">
    <location>
        <begin position="429"/>
        <end position="445"/>
    </location>
</feature>
<dbReference type="Proteomes" id="UP000215305">
    <property type="component" value="Unassembled WGS sequence"/>
</dbReference>
<dbReference type="Pfam" id="PF20684">
    <property type="entry name" value="Fung_rhodopsin"/>
    <property type="match status" value="1"/>
</dbReference>
<comment type="similarity">
    <text evidence="8">Belongs to the SAT4 family.</text>
</comment>
<dbReference type="EMBL" id="NKHU02000065">
    <property type="protein sequence ID" value="RHZ58851.1"/>
    <property type="molecule type" value="Genomic_DNA"/>
</dbReference>
<dbReference type="VEuPathDB" id="FungiDB:CDV56_107526"/>
<sequence length="515" mass="58895">MTVPEGMQASASEVHTYDYRDSVRYWNIVTQTTCLVISTVLVWMRIYSKLLITKAPGWEDLCCVLAWLGLVAYVVIAFEADRYGNGIHIWEVDESDLRKYSKVSERPESRDSVFTDELQLANTSQIVYGPLIFITKLSILLLYSRVFAPSFRSKTFFCIQALIWLNLGFYFADTIVKIFECSPRAKIWDKDLKGHCLNINIPIIVTSSINVASDFLILVLPIVSVWRLQMRNSKKWATSAIFAAGIFIMRLVASVRNRNVKDKTYDWFPEFLWTHFFKRARTLILSASTSHSSHSAKKAIEIINWPVSRTRQRKQSSGSLSMTELCQSTNWELDDIEQQPEGHTRRIFSGTSGTTAGAQMALTARLRTNAGGQPKLCKLHRDSIRTDDRRLDNFPSSNHRRRQTPVTTVEMAQERSGIVVGLNKGHKTTPLNTPKTRISRTKGQSSRRTAFVRDIAREVVGLAPYERRIIELLRNTQDKRARKLAKKRLGTFSRGKRKVEDMQRVIAESRRVAGH</sequence>
<dbReference type="InterPro" id="IPR049326">
    <property type="entry name" value="Rhodopsin_dom_fungi"/>
</dbReference>
<comment type="subcellular location">
    <subcellularLocation>
        <location evidence="1">Membrane</location>
        <topology evidence="1">Multi-pass membrane protein</topology>
    </subcellularLocation>
</comment>
<evidence type="ECO:0000313" key="14">
    <source>
        <dbReference type="Proteomes" id="UP000215305"/>
    </source>
</evidence>
<feature type="transmembrane region" description="Helical" evidence="11">
    <location>
        <begin position="25"/>
        <end position="46"/>
    </location>
</feature>
<evidence type="ECO:0000259" key="12">
    <source>
        <dbReference type="Pfam" id="PF20684"/>
    </source>
</evidence>
<keyword evidence="4 9" id="KW-0689">Ribosomal protein</keyword>
<proteinExistence type="inferred from homology"/>
<feature type="region of interest" description="Disordered" evidence="10">
    <location>
        <begin position="423"/>
        <end position="445"/>
    </location>
</feature>
<name>A0A397H6Y9_ASPTH</name>